<dbReference type="Proteomes" id="UP000515153">
    <property type="component" value="Unplaced"/>
</dbReference>
<keyword evidence="1" id="KW-1185">Reference proteome</keyword>
<accession>A0A6P8B329</accession>
<reference evidence="2" key="1">
    <citation type="journal article" date="2019" name="Mol. Biol. Evol.">
        <title>Blast fungal genomes show frequent chromosomal changes, gene gains and losses, and effector gene turnover.</title>
        <authorList>
            <person name="Gomez Luciano L.B."/>
            <person name="Jason Tsai I."/>
            <person name="Chuma I."/>
            <person name="Tosa Y."/>
            <person name="Chen Y.H."/>
            <person name="Li J.Y."/>
            <person name="Li M.Y."/>
            <person name="Jade Lu M.Y."/>
            <person name="Nakayashiki H."/>
            <person name="Li W.H."/>
        </authorList>
    </citation>
    <scope>NUCLEOTIDE SEQUENCE</scope>
    <source>
        <strain evidence="2">NI907</strain>
    </source>
</reference>
<gene>
    <name evidence="2" type="ORF">PgNI_07409</name>
</gene>
<sequence>MDRRRSPPSPHMEADKTYTAEINAIPSFSSHGTLEAKEFNWEICIPTDQMDKATAIFENSPDYEPAKPMLPQPFSLIHTYPHFKRVGINIIFVLVPSFDVHFNVKPGNITRSFNDIPFPKLEVLVQSHIERNDTINLTDLVDGADLSEEWGYENLELEGKNDGEWVAKINAVAEAMPDRPRDRPPTLHCSDYPG</sequence>
<name>A0A6P8B329_PYRGI</name>
<dbReference type="AlphaFoldDB" id="A0A6P8B329"/>
<reference evidence="2" key="2">
    <citation type="submission" date="2019-10" db="EMBL/GenBank/DDBJ databases">
        <authorList>
            <consortium name="NCBI Genome Project"/>
        </authorList>
    </citation>
    <scope>NUCLEOTIDE SEQUENCE</scope>
    <source>
        <strain evidence="2">NI907</strain>
    </source>
</reference>
<dbReference type="KEGG" id="pgri:PgNI_07409"/>
<dbReference type="RefSeq" id="XP_030981592.1">
    <property type="nucleotide sequence ID" value="XM_031127422.1"/>
</dbReference>
<protein>
    <submittedName>
        <fullName evidence="2">Uncharacterized protein</fullName>
    </submittedName>
</protein>
<evidence type="ECO:0000313" key="1">
    <source>
        <dbReference type="Proteomes" id="UP000515153"/>
    </source>
</evidence>
<evidence type="ECO:0000313" key="2">
    <source>
        <dbReference type="RefSeq" id="XP_030981592.1"/>
    </source>
</evidence>
<reference evidence="2" key="3">
    <citation type="submission" date="2025-08" db="UniProtKB">
        <authorList>
            <consortium name="RefSeq"/>
        </authorList>
    </citation>
    <scope>IDENTIFICATION</scope>
    <source>
        <strain evidence="2">NI907</strain>
    </source>
</reference>
<dbReference type="GeneID" id="41962331"/>
<proteinExistence type="predicted"/>
<organism evidence="1 2">
    <name type="scientific">Pyricularia grisea</name>
    <name type="common">Crabgrass-specific blast fungus</name>
    <name type="synonym">Magnaporthe grisea</name>
    <dbReference type="NCBI Taxonomy" id="148305"/>
    <lineage>
        <taxon>Eukaryota</taxon>
        <taxon>Fungi</taxon>
        <taxon>Dikarya</taxon>
        <taxon>Ascomycota</taxon>
        <taxon>Pezizomycotina</taxon>
        <taxon>Sordariomycetes</taxon>
        <taxon>Sordariomycetidae</taxon>
        <taxon>Magnaporthales</taxon>
        <taxon>Pyriculariaceae</taxon>
        <taxon>Pyricularia</taxon>
    </lineage>
</organism>